<gene>
    <name evidence="11" type="ORF">ACFQ14_16810</name>
</gene>
<protein>
    <submittedName>
        <fullName evidence="11">SPOR domain-containing protein</fullName>
    </submittedName>
</protein>
<dbReference type="SUPFAM" id="SSF110997">
    <property type="entry name" value="Sporulation related repeat"/>
    <property type="match status" value="1"/>
</dbReference>
<dbReference type="Gene3D" id="3.40.710.10">
    <property type="entry name" value="DD-peptidase/beta-lactamase superfamily"/>
    <property type="match status" value="1"/>
</dbReference>
<dbReference type="InterPro" id="IPR018044">
    <property type="entry name" value="Peptidase_S11"/>
</dbReference>
<comment type="caution">
    <text evidence="11">The sequence shown here is derived from an EMBL/GenBank/DDBJ whole genome shotgun (WGS) entry which is preliminary data.</text>
</comment>
<organism evidence="11 12">
    <name type="scientific">Pseudahrensia aquimaris</name>
    <dbReference type="NCBI Taxonomy" id="744461"/>
    <lineage>
        <taxon>Bacteria</taxon>
        <taxon>Pseudomonadati</taxon>
        <taxon>Pseudomonadota</taxon>
        <taxon>Alphaproteobacteria</taxon>
        <taxon>Hyphomicrobiales</taxon>
        <taxon>Ahrensiaceae</taxon>
        <taxon>Pseudahrensia</taxon>
    </lineage>
</organism>
<evidence type="ECO:0000256" key="9">
    <source>
        <dbReference type="SAM" id="SignalP"/>
    </source>
</evidence>
<evidence type="ECO:0000256" key="4">
    <source>
        <dbReference type="ARBA" id="ARBA00022960"/>
    </source>
</evidence>
<keyword evidence="6" id="KW-0961">Cell wall biogenesis/degradation</keyword>
<evidence type="ECO:0000256" key="5">
    <source>
        <dbReference type="ARBA" id="ARBA00022984"/>
    </source>
</evidence>
<feature type="chain" id="PRO_5047501747" evidence="9">
    <location>
        <begin position="38"/>
        <end position="464"/>
    </location>
</feature>
<evidence type="ECO:0000313" key="12">
    <source>
        <dbReference type="Proteomes" id="UP001597101"/>
    </source>
</evidence>
<dbReference type="InterPro" id="IPR036680">
    <property type="entry name" value="SPOR-like_sf"/>
</dbReference>
<reference evidence="12" key="1">
    <citation type="journal article" date="2019" name="Int. J. Syst. Evol. Microbiol.">
        <title>The Global Catalogue of Microorganisms (GCM) 10K type strain sequencing project: providing services to taxonomists for standard genome sequencing and annotation.</title>
        <authorList>
            <consortium name="The Broad Institute Genomics Platform"/>
            <consortium name="The Broad Institute Genome Sequencing Center for Infectious Disease"/>
            <person name="Wu L."/>
            <person name="Ma J."/>
        </authorList>
    </citation>
    <scope>NUCLEOTIDE SEQUENCE [LARGE SCALE GENOMIC DNA]</scope>
    <source>
        <strain evidence="12">CCUG 60023</strain>
    </source>
</reference>
<dbReference type="PANTHER" id="PTHR21581">
    <property type="entry name" value="D-ALANYL-D-ALANINE CARBOXYPEPTIDASE"/>
    <property type="match status" value="1"/>
</dbReference>
<evidence type="ECO:0000313" key="11">
    <source>
        <dbReference type="EMBL" id="MFD0918066.1"/>
    </source>
</evidence>
<feature type="compositionally biased region" description="Basic and acidic residues" evidence="8">
    <location>
        <begin position="350"/>
        <end position="364"/>
    </location>
</feature>
<dbReference type="InterPro" id="IPR012338">
    <property type="entry name" value="Beta-lactam/transpept-like"/>
</dbReference>
<keyword evidence="5" id="KW-0573">Peptidoglycan synthesis</keyword>
<dbReference type="InterPro" id="IPR007730">
    <property type="entry name" value="SPOR-like_dom"/>
</dbReference>
<comment type="similarity">
    <text evidence="1 7">Belongs to the peptidase S11 family.</text>
</comment>
<evidence type="ECO:0000259" key="10">
    <source>
        <dbReference type="PROSITE" id="PS51724"/>
    </source>
</evidence>
<dbReference type="RefSeq" id="WP_377213913.1">
    <property type="nucleotide sequence ID" value="NZ_JBHTJV010000026.1"/>
</dbReference>
<feature type="domain" description="SPOR" evidence="10">
    <location>
        <begin position="380"/>
        <end position="464"/>
    </location>
</feature>
<accession>A0ABW3FHV8</accession>
<evidence type="ECO:0000256" key="8">
    <source>
        <dbReference type="SAM" id="MobiDB-lite"/>
    </source>
</evidence>
<feature type="region of interest" description="Disordered" evidence="8">
    <location>
        <begin position="338"/>
        <end position="364"/>
    </location>
</feature>
<dbReference type="EMBL" id="JBHTJV010000026">
    <property type="protein sequence ID" value="MFD0918066.1"/>
    <property type="molecule type" value="Genomic_DNA"/>
</dbReference>
<dbReference type="PANTHER" id="PTHR21581:SF6">
    <property type="entry name" value="TRAFFICKING PROTEIN PARTICLE COMPLEX SUBUNIT 12"/>
    <property type="match status" value="1"/>
</dbReference>
<evidence type="ECO:0000256" key="2">
    <source>
        <dbReference type="ARBA" id="ARBA00022729"/>
    </source>
</evidence>
<keyword evidence="3" id="KW-0378">Hydrolase</keyword>
<dbReference type="Proteomes" id="UP001597101">
    <property type="component" value="Unassembled WGS sequence"/>
</dbReference>
<sequence>MFFSKKQKPDRKGRTFFTSIFTALLAAALILAPVADADAKKRKSKGNPKYAAYVIDAKTGKVLFSRNGNAKRYPASLTKMMTLYIVFEEMRAGRLKKSSRIKMTRNAAKRPPSKLGVRPGQSISLQQAILSLVTKSANDVSTAIAEHISGSEPAFARRMTLKARQLGMKSTTFKNANGLTARGQLTTAADMAKLGLALREHFPRKFSYFKTRSFKFGKRRMGNHNKLLGRVRGVDGIKTGYTRASGFNLVSSVSHGGRKIVAVVMGGRSGRSRNAHMKKLIGKYLPKASRGNQRRLVARFRSSSNVRTAKLNADARKAVNKRVVAAHTTPKKSIKDVANKVANLKKSKRPTPDPRPSTEEKAPKKVIDSVVTASVATMAKVKPSGWQIQLAASDKRERAEEVLKTAQIKNPKMLRGMAAYTEKVVRDGNKLYRARMSGFESQSAANSACKVLKKQDFRCIALKL</sequence>
<name>A0ABW3FHV8_9HYPH</name>
<evidence type="ECO:0000256" key="7">
    <source>
        <dbReference type="RuleBase" id="RU004016"/>
    </source>
</evidence>
<keyword evidence="2 9" id="KW-0732">Signal</keyword>
<evidence type="ECO:0000256" key="6">
    <source>
        <dbReference type="ARBA" id="ARBA00023316"/>
    </source>
</evidence>
<proteinExistence type="inferred from homology"/>
<dbReference type="SUPFAM" id="SSF56601">
    <property type="entry name" value="beta-lactamase/transpeptidase-like"/>
    <property type="match status" value="1"/>
</dbReference>
<keyword evidence="12" id="KW-1185">Reference proteome</keyword>
<feature type="signal peptide" evidence="9">
    <location>
        <begin position="1"/>
        <end position="37"/>
    </location>
</feature>
<dbReference type="PRINTS" id="PR00725">
    <property type="entry name" value="DADACBPTASE1"/>
</dbReference>
<keyword evidence="4" id="KW-0133">Cell shape</keyword>
<evidence type="ECO:0000256" key="1">
    <source>
        <dbReference type="ARBA" id="ARBA00007164"/>
    </source>
</evidence>
<dbReference type="PROSITE" id="PS51724">
    <property type="entry name" value="SPOR"/>
    <property type="match status" value="1"/>
</dbReference>
<dbReference type="InterPro" id="IPR001967">
    <property type="entry name" value="Peptidase_S11_N"/>
</dbReference>
<evidence type="ECO:0000256" key="3">
    <source>
        <dbReference type="ARBA" id="ARBA00022801"/>
    </source>
</evidence>
<dbReference type="Gene3D" id="3.30.70.1070">
    <property type="entry name" value="Sporulation related repeat"/>
    <property type="match status" value="1"/>
</dbReference>
<dbReference type="Pfam" id="PF00768">
    <property type="entry name" value="Peptidase_S11"/>
    <property type="match status" value="1"/>
</dbReference>
<dbReference type="Pfam" id="PF05036">
    <property type="entry name" value="SPOR"/>
    <property type="match status" value="1"/>
</dbReference>